<evidence type="ECO:0000256" key="1">
    <source>
        <dbReference type="SAM" id="Phobius"/>
    </source>
</evidence>
<accession>A0ABX1GLG6</accession>
<dbReference type="Proteomes" id="UP000718451">
    <property type="component" value="Unassembled WGS sequence"/>
</dbReference>
<dbReference type="RefSeq" id="WP_168550955.1">
    <property type="nucleotide sequence ID" value="NZ_JAAWWL010000001.1"/>
</dbReference>
<keyword evidence="3" id="KW-1185">Reference proteome</keyword>
<gene>
    <name evidence="2" type="ORF">HCU67_02095</name>
</gene>
<feature type="transmembrane region" description="Helical" evidence="1">
    <location>
        <begin position="64"/>
        <end position="85"/>
    </location>
</feature>
<comment type="caution">
    <text evidence="2">The sequence shown here is derived from an EMBL/GenBank/DDBJ whole genome shotgun (WGS) entry which is preliminary data.</text>
</comment>
<evidence type="ECO:0000313" key="2">
    <source>
        <dbReference type="EMBL" id="NKI30718.1"/>
    </source>
</evidence>
<keyword evidence="1" id="KW-0472">Membrane</keyword>
<reference evidence="2 3" key="1">
    <citation type="submission" date="2020-04" db="EMBL/GenBank/DDBJ databases">
        <authorList>
            <person name="Yoon J."/>
        </authorList>
    </citation>
    <scope>NUCLEOTIDE SEQUENCE [LARGE SCALE GENOMIC DNA]</scope>
    <source>
        <strain evidence="2 3">DJ-13</strain>
    </source>
</reference>
<sequence>MQLPESINNGIRWLNRIRKEIRIRRKRTYRKAWLMWPFKFLWVNWLVIRRLLLFPFKDYGKLSPFARVVGPLSTLFLGLFLFIVIKKSNETDKVIYTQRVYEKFECELVSNSQKTVQVGHSHQVEYSLPCYENVPINILYSSGYGSIVIRETVRNGIIEYNTPELITEKIGDYEINLMYGEESILKDSLKVITEPKDIDYIESYFGPRIILAGGNDFSMLTVIPVDDYDNPMPDETRIEVHENFKETQKVHEQYTFDFVSFRRFYSYNQTGKITVSMNTDNGITTKEKTSDIYPYSPKDFTIEQSKEHNFADGNEVVSIKTSIIEDIYGNIIQNGTMVHYQIVTKSGKQLAAFAKTVKGIATAKIQHPYTEDSWTIQAFIPGLAESNSLEIDFEQIAYDFPLTFFKENREIQVGPIKSYMGQLLPNGTAVTLTLQHNGKTSEITQYTVGAMTTFVLRDFYFPSGEYKMTLETLGLTKQFEKTLSDEKE</sequence>
<organism evidence="2 3">
    <name type="scientific">Croceivirga thetidis</name>
    <dbReference type="NCBI Taxonomy" id="2721623"/>
    <lineage>
        <taxon>Bacteria</taxon>
        <taxon>Pseudomonadati</taxon>
        <taxon>Bacteroidota</taxon>
        <taxon>Flavobacteriia</taxon>
        <taxon>Flavobacteriales</taxon>
        <taxon>Flavobacteriaceae</taxon>
        <taxon>Croceivirga</taxon>
    </lineage>
</organism>
<dbReference type="EMBL" id="JAAWWL010000001">
    <property type="protein sequence ID" value="NKI30718.1"/>
    <property type="molecule type" value="Genomic_DNA"/>
</dbReference>
<keyword evidence="1" id="KW-0812">Transmembrane</keyword>
<protein>
    <submittedName>
        <fullName evidence="2">Uncharacterized protein</fullName>
    </submittedName>
</protein>
<keyword evidence="1" id="KW-1133">Transmembrane helix</keyword>
<name>A0ABX1GLG6_9FLAO</name>
<proteinExistence type="predicted"/>
<feature type="transmembrane region" description="Helical" evidence="1">
    <location>
        <begin position="32"/>
        <end position="52"/>
    </location>
</feature>
<evidence type="ECO:0000313" key="3">
    <source>
        <dbReference type="Proteomes" id="UP000718451"/>
    </source>
</evidence>